<dbReference type="KEGG" id="osa:4325215"/>
<reference evidence="9" key="6">
    <citation type="journal article" date="2008" name="Nucleic Acids Res.">
        <title>The rice annotation project database (RAP-DB): 2008 update.</title>
        <authorList>
            <consortium name="The rice annotation project (RAP)"/>
        </authorList>
    </citation>
    <scope>GENOME REANNOTATION</scope>
    <source>
        <strain evidence="9">cv. Nipponbare</strain>
    </source>
</reference>
<dbReference type="Proteomes" id="UP000000763">
    <property type="component" value="Chromosome 1"/>
</dbReference>
<accession>A0A0P0UYC3</accession>
<dbReference type="Pfam" id="PF04427">
    <property type="entry name" value="Brix"/>
    <property type="match status" value="1"/>
</dbReference>
<evidence type="ECO:0000256" key="4">
    <source>
        <dbReference type="ARBA" id="ARBA00023242"/>
    </source>
</evidence>
<evidence type="ECO:0000256" key="5">
    <source>
        <dbReference type="SAM" id="MobiDB-lite"/>
    </source>
</evidence>
<evidence type="ECO:0000313" key="9">
    <source>
        <dbReference type="Proteomes" id="UP000000763"/>
    </source>
</evidence>
<dbReference type="GO" id="GO:0019843">
    <property type="term" value="F:rRNA binding"/>
    <property type="evidence" value="ECO:0007669"/>
    <property type="project" value="InterPro"/>
</dbReference>
<feature type="compositionally biased region" description="Gly residues" evidence="5">
    <location>
        <begin position="1"/>
        <end position="13"/>
    </location>
</feature>
<comment type="similarity">
    <text evidence="2">Belongs to the BRX1 family.</text>
</comment>
<evidence type="ECO:0000313" key="8">
    <source>
        <dbReference type="EMBL" id="BAF03934.1"/>
    </source>
</evidence>
<keyword evidence="3" id="KW-0690">Ribosome biogenesis</keyword>
<reference evidence="8" key="5">
    <citation type="journal article" date="2008" name="Nucleic Acids Res.">
        <title>The Rice Annotation Project Database (RAP-DB): 2008 update.</title>
        <authorList>
            <consortium name="The Rice Annotation Project (RAP)"/>
            <person name="Tanaka T."/>
            <person name="Antonio B.A."/>
            <person name="Kikuchi S."/>
            <person name="Matsumoto T."/>
            <person name="Nagamura Y."/>
            <person name="Numa H."/>
            <person name="Sakai H."/>
            <person name="Wu J."/>
            <person name="Itoh T."/>
            <person name="Sasaki T."/>
            <person name="Aono R."/>
            <person name="Fujii Y."/>
            <person name="Habara T."/>
            <person name="Harada E."/>
            <person name="Kanno M."/>
            <person name="Kawahara Y."/>
            <person name="Kawashima H."/>
            <person name="Kubooka H."/>
            <person name="Matsuya A."/>
            <person name="Nakaoka H."/>
            <person name="Saichi N."/>
            <person name="Sanbonmatsu R."/>
            <person name="Sato Y."/>
            <person name="Shinso Y."/>
            <person name="Suzuki M."/>
            <person name="Takeda J."/>
            <person name="Tanino M."/>
            <person name="Todokoro F."/>
            <person name="Yamaguchi K."/>
            <person name="Yamamoto N."/>
            <person name="Yamasaki C."/>
            <person name="Imanishi T."/>
            <person name="Okido T."/>
            <person name="Tada M."/>
            <person name="Ikeo K."/>
            <person name="Tateno Y."/>
            <person name="Gojobori T."/>
            <person name="Lin Y.C."/>
            <person name="Wei F.J."/>
            <person name="Hsing Y.I."/>
            <person name="Zhao Q."/>
            <person name="Han B."/>
            <person name="Kramer M.R."/>
            <person name="McCombie R.W."/>
            <person name="Lonsdale D."/>
            <person name="O'Donovan C.C."/>
            <person name="Whitfield E.J."/>
            <person name="Apweiler R."/>
            <person name="Koyanagi K.O."/>
            <person name="Khurana J.P."/>
            <person name="Raghuvanshi S."/>
            <person name="Singh N.K."/>
            <person name="Tyagi A.K."/>
            <person name="Haberer G."/>
            <person name="Fujisawa M."/>
            <person name="Hosokawa S."/>
            <person name="Ito Y."/>
            <person name="Ikawa H."/>
            <person name="Shibata M."/>
            <person name="Yamamoto M."/>
            <person name="Bruskiewich R.M."/>
            <person name="Hoen D.R."/>
            <person name="Bureau TE."/>
            <person name="Namiki N."/>
            <person name="Ohyanagi H."/>
            <person name="Sakai Y."/>
            <person name="Nobushima S."/>
            <person name="Sakata K."/>
            <person name="Barrero R.A."/>
            <person name="Sato Y."/>
            <person name="Souvorov A."/>
            <person name="Smith-White B."/>
            <person name="Tatusova T."/>
            <person name="An S."/>
            <person name="An G."/>
            <person name="OOta S."/>
            <person name="Fuks G."/>
            <person name="Messing J."/>
            <person name="Christie K.R."/>
            <person name="Lieberherr D."/>
            <person name="Kim H."/>
            <person name="Zuccolo A."/>
            <person name="Wing R.A."/>
            <person name="Nobuta K."/>
            <person name="Green P.J."/>
            <person name="Lu C."/>
            <person name="Meyers BC."/>
            <person name="Chaparro C."/>
            <person name="Piegu B."/>
            <person name="Panaud O."/>
            <person name="Echeverria M."/>
        </authorList>
    </citation>
    <scope>NUCLEOTIDE SEQUENCE</scope>
</reference>
<dbReference type="AlphaFoldDB" id="A0A0P0UYC3"/>
<feature type="region of interest" description="Disordered" evidence="5">
    <location>
        <begin position="1"/>
        <end position="72"/>
    </location>
</feature>
<evidence type="ECO:0000259" key="6">
    <source>
        <dbReference type="PROSITE" id="PS50833"/>
    </source>
</evidence>
<comment type="subcellular location">
    <subcellularLocation>
        <location evidence="1">Nucleus</location>
        <location evidence="1">Nucleolus</location>
    </subcellularLocation>
</comment>
<reference evidence="8" key="7">
    <citation type="submission" date="2012-08" db="EMBL/GenBank/DDBJ databases">
        <title>Oryza sativa nipponbare(GA3) genomic DNA, chromosome 1.</title>
        <authorList>
            <consortium name="IRGSP(International Rice Genome Sequencing Project)"/>
        </authorList>
    </citation>
    <scope>NUCLEOTIDE SEQUENCE</scope>
</reference>
<gene>
    <name evidence="8" type="ordered locus">Os01g0148400</name>
    <name evidence="7" type="ORF">P0434B04.16</name>
</gene>
<reference evidence="8" key="3">
    <citation type="journal article" date="2006" name="Nucleic Acids Res.">
        <title>The Rice Annotation Project Database (RAP-DB): hub for Oryza sativa ssp. japonica genome information.</title>
        <authorList>
            <person name="Ohyanagi H."/>
            <person name="Tanaka T."/>
            <person name="Sakai H."/>
            <person name="Shigemoto Y."/>
            <person name="Yamaguchi K."/>
            <person name="Habara T."/>
            <person name="Fujii Y."/>
            <person name="Antonio B.A."/>
            <person name="Nagamura Y."/>
            <person name="Imanishi T."/>
            <person name="Ikeo K."/>
            <person name="Itoh T."/>
            <person name="Gojobori T."/>
            <person name="Sasaki T."/>
        </authorList>
    </citation>
    <scope>NUCLEOTIDE SEQUENCE</scope>
</reference>
<feature type="compositionally biased region" description="Basic residues" evidence="5">
    <location>
        <begin position="63"/>
        <end position="72"/>
    </location>
</feature>
<dbReference type="EMBL" id="AP002540">
    <property type="protein sequence ID" value="BAD61131.1"/>
    <property type="molecule type" value="Genomic_DNA"/>
</dbReference>
<dbReference type="PANTHER" id="PTHR13634:SF1">
    <property type="entry name" value="OS01G0148400 PROTEIN"/>
    <property type="match status" value="1"/>
</dbReference>
<dbReference type="Gramene" id="Os01t0148400-01">
    <property type="protein sequence ID" value="Os01t0148400-01"/>
    <property type="gene ID" value="Os01g0148400"/>
</dbReference>
<dbReference type="InterPro" id="IPR026532">
    <property type="entry name" value="BRX1"/>
</dbReference>
<dbReference type="OMA" id="EECNFVR"/>
<dbReference type="InterPro" id="IPR007109">
    <property type="entry name" value="Brix"/>
</dbReference>
<feature type="domain" description="Brix" evidence="6">
    <location>
        <begin position="94"/>
        <end position="281"/>
    </location>
</feature>
<proteinExistence type="inferred from homology"/>
<dbReference type="PROSITE" id="PS50833">
    <property type="entry name" value="BRIX"/>
    <property type="match status" value="1"/>
</dbReference>
<dbReference type="GO" id="GO:0006364">
    <property type="term" value="P:rRNA processing"/>
    <property type="evidence" value="ECO:0007669"/>
    <property type="project" value="InterPro"/>
</dbReference>
<evidence type="ECO:0000256" key="3">
    <source>
        <dbReference type="ARBA" id="ARBA00022517"/>
    </source>
</evidence>
<name>A0A0P0UYC3_ORYSJ</name>
<dbReference type="EMBL" id="AP008207">
    <property type="protein sequence ID" value="BAF03934.1"/>
    <property type="molecule type" value="Genomic_DNA"/>
</dbReference>
<dbReference type="KEGG" id="dosa:Os01g0148400"/>
<reference evidence="8" key="8">
    <citation type="submission" date="2012-08" db="EMBL/GenBank/DDBJ databases">
        <title>The Second Rice Annotation Project Meeting (RAP2).</title>
        <authorList>
            <consortium name="The Rice Annotation Project (RAP)"/>
        </authorList>
    </citation>
    <scope>NUCLEOTIDE SEQUENCE</scope>
</reference>
<reference evidence="8 9" key="2">
    <citation type="journal article" date="2005" name="Nature">
        <title>The map-based sequence of the rice genome.</title>
        <authorList>
            <consortium name="International rice genome sequencing project (IRGSP)"/>
            <person name="Matsumoto T."/>
            <person name="Wu J."/>
            <person name="Kanamori H."/>
            <person name="Katayose Y."/>
            <person name="Fujisawa M."/>
            <person name="Namiki N."/>
            <person name="Mizuno H."/>
            <person name="Yamamoto K."/>
            <person name="Antonio B.A."/>
            <person name="Baba T."/>
            <person name="Sakata K."/>
            <person name="Nagamura Y."/>
            <person name="Aoki H."/>
            <person name="Arikawa K."/>
            <person name="Arita K."/>
            <person name="Bito T."/>
            <person name="Chiden Y."/>
            <person name="Fujitsuka N."/>
            <person name="Fukunaka R."/>
            <person name="Hamada M."/>
            <person name="Harada C."/>
            <person name="Hayashi A."/>
            <person name="Hijishita S."/>
            <person name="Honda M."/>
            <person name="Hosokawa S."/>
            <person name="Ichikawa Y."/>
            <person name="Idonuma A."/>
            <person name="Iijima M."/>
            <person name="Ikeda M."/>
            <person name="Ikeno M."/>
            <person name="Ito K."/>
            <person name="Ito S."/>
            <person name="Ito T."/>
            <person name="Ito Y."/>
            <person name="Ito Y."/>
            <person name="Iwabuchi A."/>
            <person name="Kamiya K."/>
            <person name="Karasawa W."/>
            <person name="Kurita K."/>
            <person name="Katagiri S."/>
            <person name="Kikuta A."/>
            <person name="Kobayashi H."/>
            <person name="Kobayashi N."/>
            <person name="Machita K."/>
            <person name="Maehara T."/>
            <person name="Masukawa M."/>
            <person name="Mizubayashi T."/>
            <person name="Mukai Y."/>
            <person name="Nagasaki H."/>
            <person name="Nagata Y."/>
            <person name="Naito S."/>
            <person name="Nakashima M."/>
            <person name="Nakama Y."/>
            <person name="Nakamichi Y."/>
            <person name="Nakamura M."/>
            <person name="Meguro A."/>
            <person name="Negishi M."/>
            <person name="Ohta I."/>
            <person name="Ohta T."/>
            <person name="Okamoto M."/>
            <person name="Ono N."/>
            <person name="Saji S."/>
            <person name="Sakaguchi M."/>
            <person name="Sakai K."/>
            <person name="Shibata M."/>
            <person name="Shimokawa T."/>
            <person name="Song J."/>
            <person name="Takazaki Y."/>
            <person name="Terasawa K."/>
            <person name="Tsugane M."/>
            <person name="Tsuji K."/>
            <person name="Ueda S."/>
            <person name="Waki K."/>
            <person name="Yamagata H."/>
            <person name="Yamamoto M."/>
            <person name="Yamamoto S."/>
            <person name="Yamane H."/>
            <person name="Yoshiki S."/>
            <person name="Yoshihara R."/>
            <person name="Yukawa K."/>
            <person name="Zhong H."/>
            <person name="Yano M."/>
            <person name="Yuan Q."/>
            <person name="Ouyang S."/>
            <person name="Liu J."/>
            <person name="Jones K.M."/>
            <person name="Gansberger K."/>
            <person name="Moffat K."/>
            <person name="Hill J."/>
            <person name="Bera J."/>
            <person name="Fadrosh D."/>
            <person name="Jin S."/>
            <person name="Johri S."/>
            <person name="Kim M."/>
            <person name="Overton L."/>
            <person name="Reardon M."/>
            <person name="Tsitrin T."/>
            <person name="Vuong H."/>
            <person name="Weaver B."/>
            <person name="Ciecko A."/>
            <person name="Tallon L."/>
            <person name="Jackson J."/>
            <person name="Pai G."/>
            <person name="Aken S.V."/>
            <person name="Utterback T."/>
            <person name="Reidmuller S."/>
            <person name="Feldblyum T."/>
            <person name="Hsiao J."/>
            <person name="Zismann V."/>
            <person name="Iobst S."/>
            <person name="de Vazeille A.R."/>
            <person name="Buell C.R."/>
            <person name="Ying K."/>
            <person name="Li Y."/>
            <person name="Lu T."/>
            <person name="Huang Y."/>
            <person name="Zhao Q."/>
            <person name="Feng Q."/>
            <person name="Zhang L."/>
            <person name="Zhu J."/>
            <person name="Weng Q."/>
            <person name="Mu J."/>
            <person name="Lu Y."/>
            <person name="Fan D."/>
            <person name="Liu Y."/>
            <person name="Guan J."/>
            <person name="Zhang Y."/>
            <person name="Yu S."/>
            <person name="Liu X."/>
            <person name="Zhang Y."/>
            <person name="Hong G."/>
            <person name="Han B."/>
            <person name="Choisne N."/>
            <person name="Demange N."/>
            <person name="Orjeda G."/>
            <person name="Samain S."/>
            <person name="Cattolico L."/>
            <person name="Pelletier E."/>
            <person name="Couloux A."/>
            <person name="Segurens B."/>
            <person name="Wincker P."/>
            <person name="D'Hont A."/>
            <person name="Scarpelli C."/>
            <person name="Weissenbach J."/>
            <person name="Salanoubat M."/>
            <person name="Quetier F."/>
            <person name="Yu Y."/>
            <person name="Kim H.R."/>
            <person name="Rambo T."/>
            <person name="Currie J."/>
            <person name="Collura K."/>
            <person name="Luo M."/>
            <person name="Yang T."/>
            <person name="Ammiraju J.S.S."/>
            <person name="Engler F."/>
            <person name="Soderlund C."/>
            <person name="Wing R.A."/>
            <person name="Palmer L.E."/>
            <person name="de la Bastide M."/>
            <person name="Spiegel L."/>
            <person name="Nascimento L."/>
            <person name="Zutavern T."/>
            <person name="O'Shaughnessy A."/>
            <person name="Dike S."/>
            <person name="Dedhia N."/>
            <person name="Preston R."/>
            <person name="Balija V."/>
            <person name="McCombie W.R."/>
            <person name="Chow T."/>
            <person name="Chen H."/>
            <person name="Chung M."/>
            <person name="Chen C."/>
            <person name="Shaw J."/>
            <person name="Wu H."/>
            <person name="Hsiao K."/>
            <person name="Chao Y."/>
            <person name="Chu M."/>
            <person name="Cheng C."/>
            <person name="Hour A."/>
            <person name="Lee P."/>
            <person name="Lin S."/>
            <person name="Lin Y."/>
            <person name="Liou J."/>
            <person name="Liu S."/>
            <person name="Hsing Y."/>
            <person name="Raghuvanshi S."/>
            <person name="Mohanty A."/>
            <person name="Bharti A.K."/>
            <person name="Gaur A."/>
            <person name="Gupta V."/>
            <person name="Kumar D."/>
            <person name="Ravi V."/>
            <person name="Vij S."/>
            <person name="Kapur A."/>
            <person name="Khurana P."/>
            <person name="Khurana P."/>
            <person name="Khurana J.P."/>
            <person name="Tyagi A.K."/>
            <person name="Gaikwad K."/>
            <person name="Singh A."/>
            <person name="Dalal V."/>
            <person name="Srivastava S."/>
            <person name="Dixit A."/>
            <person name="Pal A.K."/>
            <person name="Ghazi I.A."/>
            <person name="Yadav M."/>
            <person name="Pandit A."/>
            <person name="Bhargava A."/>
            <person name="Sureshbabu K."/>
            <person name="Batra K."/>
            <person name="Sharma T.R."/>
            <person name="Mohapatra T."/>
            <person name="Singh N.K."/>
            <person name="Messing J."/>
            <person name="Nelson A.B."/>
            <person name="Fuks G."/>
            <person name="Kavchok S."/>
            <person name="Keizer G."/>
            <person name="Linton E."/>
            <person name="Llaca V."/>
            <person name="Song R."/>
            <person name="Tanyolac B."/>
            <person name="Young S."/>
            <person name="Ho-Il K."/>
            <person name="Hahn J.H."/>
            <person name="Sangsakoo G."/>
            <person name="Vanavichit A."/>
            <person name="de Mattos Luiz.A.T."/>
            <person name="Zimmer P.D."/>
            <person name="Malone G."/>
            <person name="Dellagostin O."/>
            <person name="de Oliveira A.C."/>
            <person name="Bevan M."/>
            <person name="Bancroft I."/>
            <person name="Minx P."/>
            <person name="Cordum H."/>
            <person name="Wilson R."/>
            <person name="Cheng Z."/>
            <person name="Jin W."/>
            <person name="Jiang J."/>
            <person name="Leong S.A."/>
            <person name="Iwama H."/>
            <person name="Gojobori T."/>
            <person name="Itoh T."/>
            <person name="Niimura Y."/>
            <person name="Fujii Y."/>
            <person name="Habara T."/>
            <person name="Sakai H."/>
            <person name="Sato Y."/>
            <person name="Wilson G."/>
            <person name="Kumar K."/>
            <person name="McCouch S."/>
            <person name="Juretic N."/>
            <person name="Hoen D."/>
            <person name="Wright S."/>
            <person name="Bruskiewich R."/>
            <person name="Bureau T."/>
            <person name="Miyao A."/>
            <person name="Hirochika H."/>
            <person name="Nishikawa T."/>
            <person name="Kadowaki K."/>
            <person name="Sugiura M."/>
            <person name="Burr B."/>
            <person name="Sasaki T."/>
        </authorList>
    </citation>
    <scope>NUCLEOTIDE SEQUENCE [LARGE SCALE GENOMIC DNA]</scope>
    <source>
        <strain evidence="9">cv. Nipponbare</strain>
    </source>
</reference>
<protein>
    <submittedName>
        <fullName evidence="8">Os01g0148400 protein</fullName>
    </submittedName>
</protein>
<evidence type="ECO:0000256" key="2">
    <source>
        <dbReference type="ARBA" id="ARBA00006369"/>
    </source>
</evidence>
<reference evidence="8" key="4">
    <citation type="journal article" date="2007" name="Genome Res.">
        <title>Curated Genome Annotation of Oryza sativa ssp. japonica and Comparative Genome Analysis with Arabidopsis thaliana.</title>
        <authorList>
            <consortium name="The Rice Annotation Project (RAP)"/>
            <person name="Itoh T."/>
            <person name="Tanaka T."/>
            <person name="Barrero R.A."/>
            <person name="Yamasaki C."/>
            <person name="Fujii Y."/>
            <person name="Hilton P.B."/>
            <person name="Antonio B.A."/>
            <person name="Aono H."/>
            <person name="Apweiler R."/>
            <person name="Bruskiewich R."/>
            <person name="Bureau T."/>
            <person name="Burr F."/>
            <person name="Costa de Oliveira A."/>
            <person name="Fuks G."/>
            <person name="Habara T."/>
            <person name="Haberer G."/>
            <person name="Han B."/>
            <person name="Harada E."/>
            <person name="Hiraki A.T."/>
            <person name="Hirochika H."/>
            <person name="Hoen D."/>
            <person name="Hokari H."/>
            <person name="Hosokawa S."/>
            <person name="Hsing Y."/>
            <person name="Ikawa H."/>
            <person name="Ikeo K."/>
            <person name="Imanishi T."/>
            <person name="Ito Y."/>
            <person name="Jaiswal P."/>
            <person name="Kanno M."/>
            <person name="Kawahara Y."/>
            <person name="Kawamura T."/>
            <person name="Kawashima H."/>
            <person name="Khurana J.P."/>
            <person name="Kikuchi S."/>
            <person name="Komatsu S."/>
            <person name="Koyanagi K.O."/>
            <person name="Kubooka H."/>
            <person name="Lieberherr D."/>
            <person name="Lin Y.C."/>
            <person name="Lonsdale D."/>
            <person name="Matsumoto T."/>
            <person name="Matsuya A."/>
            <person name="McCombie W.R."/>
            <person name="Messing J."/>
            <person name="Miyao A."/>
            <person name="Mulder N."/>
            <person name="Nagamura Y."/>
            <person name="Nam J."/>
            <person name="Namiki N."/>
            <person name="Numa H."/>
            <person name="Nurimoto S."/>
            <person name="O'donovan C."/>
            <person name="Ohyanagi H."/>
            <person name="Okido T."/>
            <person name="Oota S."/>
            <person name="Osato N."/>
            <person name="Palmer L.E."/>
            <person name="Quetier F."/>
            <person name="Raghuvanshi S."/>
            <person name="Saichi N."/>
            <person name="Sakai H."/>
            <person name="Sakai Y."/>
            <person name="Sakata K."/>
            <person name="Sakurai T."/>
            <person name="Sato F."/>
            <person name="Sato Y."/>
            <person name="Schoof H."/>
            <person name="Seki M."/>
            <person name="Shibata M."/>
            <person name="Shimizu Y."/>
            <person name="Shinozaki K."/>
            <person name="Shinso Y."/>
            <person name="Singh N.K."/>
            <person name="Smith-White B."/>
            <person name="Takeda J."/>
            <person name="Tanino M."/>
            <person name="Tatusova T."/>
            <person name="Thongjuea S."/>
            <person name="Todokoro F."/>
            <person name="Tsugane M."/>
            <person name="Tyagi A.K."/>
            <person name="Vanavichit A."/>
            <person name="Wang A."/>
            <person name="Wing R.A."/>
            <person name="Yamaguchi K."/>
            <person name="Yamamoto M."/>
            <person name="Yamamoto N."/>
            <person name="Yu Y."/>
            <person name="Zhang H."/>
            <person name="Zhao Q."/>
            <person name="Higo K."/>
            <person name="Burr B."/>
            <person name="Gojobori T."/>
            <person name="Sasaki T."/>
        </authorList>
    </citation>
    <scope>NUCLEOTIDE SEQUENCE</scope>
</reference>
<keyword evidence="4" id="KW-0539">Nucleus</keyword>
<dbReference type="PANTHER" id="PTHR13634">
    <property type="entry name" value="RIBOSOME BIOGENESIS PROTEIN BRIX"/>
    <property type="match status" value="1"/>
</dbReference>
<dbReference type="OrthoDB" id="694883at2759"/>
<evidence type="ECO:0000256" key="1">
    <source>
        <dbReference type="ARBA" id="ARBA00004604"/>
    </source>
</evidence>
<dbReference type="Proteomes" id="UP000817658">
    <property type="component" value="Chromosome 1"/>
</dbReference>
<sequence length="626" mass="70869">MDGGGGGDPGGRVGEAKADATRAANKRRAPSPAGGGGVEAKRRRKDAMGSSVSGSRSGGGGGRRLRHGRGRRARAFRRKLEEENKNSNNRPRASNVVIAYTPNLIRRYGTLLRNISFLLPYDGQGKAYACPSDKINVFLKWSRCNFCLFFEWAEGDQMMICHMFNTLKEIHISFLINPAFLDESMEVKVTNPLLSFSSNFVEDETWALVKEMLMMMFSPVQEDERAASDLYVFTKSRDSVYFRIFKITSIPAGESENSLVLDEVGLNFCLKLLDVHGAFVGSDCDQALDGLQSQTRNELKLSPDIYYCVPNDKLGCCTLHSVALNNQNYLFFLENGLDLSHFEGFCLTLEEFLERNSFLKIKHIVGSRNDEECNFVRNIAKAIIRSMLSHLVNLFSLGKCLRMGTDLLRRRKILLKGSDVKFFQLEVIAYEEDEAINNVLQVVELVKSCFVGEMIPADLQGDLHDLKENPLKRLESVIDSSSLMSAKEKKGLLVNLHTEYKTNISPAISEDDRDSLFKHIPYLDCWMNRTEDNEYLKLVANLDSKKVALKVNKVGTDKRKPSKNGILQFDFMRNSDVHIPEKALKDGITPFRLSWTDYILTSRYPTYLRAIQKSLEPYMKSRKKLK</sequence>
<reference evidence="7" key="1">
    <citation type="journal article" date="2002" name="Nature">
        <title>The genome sequence and structure of rice chromosome 1.</title>
        <authorList>
            <person name="Sasaki T."/>
            <person name="Matsumoto T."/>
            <person name="Yamamoto K."/>
            <person name="Sakata K."/>
            <person name="Baba T."/>
            <person name="Katayose Y."/>
            <person name="Wu J."/>
            <person name="Niimura Y."/>
            <person name="Cheng Z."/>
            <person name="Nagamura Y."/>
            <person name="Antonio B.A."/>
            <person name="Kanamori H."/>
            <person name="Hosokawa S."/>
            <person name="Masukawa M."/>
            <person name="Arikawa K."/>
            <person name="Chiden Y."/>
            <person name="Hayashi M."/>
            <person name="Okamoto M."/>
            <person name="Ando T."/>
            <person name="Aoki H."/>
            <person name="Arita K."/>
            <person name="Hamada M."/>
            <person name="Harada C."/>
            <person name="Hijishita S."/>
            <person name="Honda M."/>
            <person name="Ichikawa Y."/>
            <person name="Idonuma A."/>
            <person name="Iijima M."/>
            <person name="Ikeda M."/>
            <person name="Ikeno M."/>
            <person name="Itoh S."/>
            <person name="Itoh T."/>
            <person name="Itoh Y."/>
            <person name="Itoh Y."/>
            <person name="Iwabuchi A."/>
            <person name="Kamiya K."/>
            <person name="Karasawa W."/>
            <person name="Katagiri S."/>
            <person name="Kikuta A."/>
            <person name="Kobayashi N."/>
            <person name="Kono I."/>
            <person name="Machita K."/>
            <person name="Maehara T."/>
            <person name="Mizuno H."/>
            <person name="Mizubayashi T."/>
            <person name="Mukai Y."/>
            <person name="Nagasaki H."/>
            <person name="Nakashima M."/>
            <person name="Nakama Y."/>
            <person name="Nakamichi Y."/>
            <person name="Nakamura M."/>
            <person name="Namiki N."/>
            <person name="Negishi M."/>
            <person name="Ohta I."/>
            <person name="Ono N."/>
            <person name="Saji S."/>
            <person name="Sakai K."/>
            <person name="Shibata M."/>
            <person name="Shimokawa T."/>
            <person name="Shomura A."/>
            <person name="Song J."/>
            <person name="Takazaki Y."/>
            <person name="Terasawa K."/>
            <person name="Tsuji K."/>
            <person name="Waki K."/>
            <person name="Yamagata H."/>
            <person name="Yamane H."/>
            <person name="Yoshiki S."/>
            <person name="Yoshihara R."/>
            <person name="Yukawa K."/>
            <person name="Zhong H."/>
            <person name="Iwama H."/>
            <person name="Endo T."/>
            <person name="Ito H."/>
            <person name="Hahn J.H."/>
            <person name="Kim H.I."/>
            <person name="Eun M.Y."/>
            <person name="Yano M."/>
            <person name="Jiang J."/>
            <person name="Gojobori T."/>
        </authorList>
    </citation>
    <scope>NUCLEOTIDE SEQUENCE</scope>
</reference>
<organism evidence="7">
    <name type="scientific">Oryza sativa subsp. japonica</name>
    <name type="common">Rice</name>
    <dbReference type="NCBI Taxonomy" id="39947"/>
    <lineage>
        <taxon>Eukaryota</taxon>
        <taxon>Viridiplantae</taxon>
        <taxon>Streptophyta</taxon>
        <taxon>Embryophyta</taxon>
        <taxon>Tracheophyta</taxon>
        <taxon>Spermatophyta</taxon>
        <taxon>Magnoliopsida</taxon>
        <taxon>Liliopsida</taxon>
        <taxon>Poales</taxon>
        <taxon>Poaceae</taxon>
        <taxon>BOP clade</taxon>
        <taxon>Oryzoideae</taxon>
        <taxon>Oryzeae</taxon>
        <taxon>Oryzinae</taxon>
        <taxon>Oryza</taxon>
        <taxon>Oryza sativa</taxon>
    </lineage>
</organism>
<dbReference type="GO" id="GO:0005730">
    <property type="term" value="C:nucleolus"/>
    <property type="evidence" value="ECO:0007669"/>
    <property type="project" value="UniProtKB-SubCell"/>
</dbReference>
<evidence type="ECO:0000313" key="7">
    <source>
        <dbReference type="EMBL" id="BAD61131.1"/>
    </source>
</evidence>